<sequence>MDAADVQSQTAPPDDAEALAAARAEFWARWRGELPSYAESRRVAVRLIESNAAVTGTPRNPLAARVANGASRRRAEALVACFERLIEKELARCERCMTPGEWREHREWVEQYARGSLWEALEQRSHKGVL</sequence>
<dbReference type="Proteomes" id="UP001494588">
    <property type="component" value="Unassembled WGS sequence"/>
</dbReference>
<name>A0ABU9QN49_9BURK</name>
<gene>
    <name evidence="1" type="ORF">V4C55_34855</name>
</gene>
<dbReference type="EMBL" id="JAZHGC010000042">
    <property type="protein sequence ID" value="MEM5290910.1"/>
    <property type="molecule type" value="Genomic_DNA"/>
</dbReference>
<accession>A0ABU9QN49</accession>
<protein>
    <submittedName>
        <fullName evidence="1">Uncharacterized protein</fullName>
    </submittedName>
</protein>
<evidence type="ECO:0000313" key="2">
    <source>
        <dbReference type="Proteomes" id="UP001494588"/>
    </source>
</evidence>
<proteinExistence type="predicted"/>
<keyword evidence="2" id="KW-1185">Reference proteome</keyword>
<reference evidence="1 2" key="1">
    <citation type="submission" date="2024-01" db="EMBL/GenBank/DDBJ databases">
        <title>The diversity of rhizobia nodulating Mimosa spp. in eleven states of Brazil covering several biomes is determined by host plant, location, and edaphic factors.</title>
        <authorList>
            <person name="Rouws L."/>
            <person name="Barauna A."/>
            <person name="Beukes C."/>
            <person name="De Faria S.M."/>
            <person name="Gross E."/>
            <person name="Dos Reis Junior F.B."/>
            <person name="Simon M."/>
            <person name="Maluk M."/>
            <person name="Odee D.W."/>
            <person name="Kenicer G."/>
            <person name="Young J.P.W."/>
            <person name="Reis V.M."/>
            <person name="Zilli J."/>
            <person name="James E.K."/>
        </authorList>
    </citation>
    <scope>NUCLEOTIDE SEQUENCE [LARGE SCALE GENOMIC DNA]</scope>
    <source>
        <strain evidence="1 2">JPY77</strain>
    </source>
</reference>
<evidence type="ECO:0000313" key="1">
    <source>
        <dbReference type="EMBL" id="MEM5290910.1"/>
    </source>
</evidence>
<organism evidence="1 2">
    <name type="scientific">Paraburkholderia sabiae</name>
    <dbReference type="NCBI Taxonomy" id="273251"/>
    <lineage>
        <taxon>Bacteria</taxon>
        <taxon>Pseudomonadati</taxon>
        <taxon>Pseudomonadota</taxon>
        <taxon>Betaproteobacteria</taxon>
        <taxon>Burkholderiales</taxon>
        <taxon>Burkholderiaceae</taxon>
        <taxon>Paraburkholderia</taxon>
    </lineage>
</organism>
<dbReference type="RefSeq" id="WP_201653004.1">
    <property type="nucleotide sequence ID" value="NZ_CAJHCS010000017.1"/>
</dbReference>
<comment type="caution">
    <text evidence="1">The sequence shown here is derived from an EMBL/GenBank/DDBJ whole genome shotgun (WGS) entry which is preliminary data.</text>
</comment>